<sequence>MKIIITGASGMVGQAALIESLNSPTVSEILIINRKSIELKHPKLKELLIADYSEIPFHTDKFIGYDGCLHCMGISAVGIDEIDYTKITFGYSKILFDSLLKINPDMKIIYVSGAGTDSTEKGNYMWARIKGKTENYLLNLGFKDAYAFRPGIILPEKGVKSKTAWYNAMYSILRPVFPLIKKMKGTIGSSDLGKAMLSLLKKPIVLKIIDPLQIKNLAKNFTENDY</sequence>
<dbReference type="RefSeq" id="WP_014021961.1">
    <property type="nucleotide sequence ID" value="NC_015914.1"/>
</dbReference>
<evidence type="ECO:0000313" key="2">
    <source>
        <dbReference type="Proteomes" id="UP000001635"/>
    </source>
</evidence>
<dbReference type="Proteomes" id="UP000001635">
    <property type="component" value="Chromosome"/>
</dbReference>
<dbReference type="PANTHER" id="PTHR14097:SF8">
    <property type="entry name" value="NAD(P)-BINDING DOMAIN-CONTAINING PROTEIN"/>
    <property type="match status" value="1"/>
</dbReference>
<accession>G0J6I1</accession>
<dbReference type="OrthoDB" id="9798632at2"/>
<proteinExistence type="predicted"/>
<dbReference type="Gene3D" id="3.40.50.720">
    <property type="entry name" value="NAD(P)-binding Rossmann-like Domain"/>
    <property type="match status" value="1"/>
</dbReference>
<name>G0J6I1_CYCMS</name>
<protein>
    <submittedName>
        <fullName evidence="1">Lactate/malate dehydrogenase</fullName>
    </submittedName>
</protein>
<dbReference type="HOGENOM" id="CLU_071330_5_2_10"/>
<dbReference type="KEGG" id="cmr:Cycma_3967"/>
<dbReference type="AlphaFoldDB" id="G0J6I1"/>
<dbReference type="InterPro" id="IPR036291">
    <property type="entry name" value="NAD(P)-bd_dom_sf"/>
</dbReference>
<dbReference type="PANTHER" id="PTHR14097">
    <property type="entry name" value="OXIDOREDUCTASE HTATIP2"/>
    <property type="match status" value="1"/>
</dbReference>
<dbReference type="SUPFAM" id="SSF51735">
    <property type="entry name" value="NAD(P)-binding Rossmann-fold domains"/>
    <property type="match status" value="1"/>
</dbReference>
<gene>
    <name evidence="1" type="ordered locus">Cycma_3967</name>
</gene>
<reference evidence="2" key="1">
    <citation type="submission" date="2011-07" db="EMBL/GenBank/DDBJ databases">
        <title>The complete genome of Cyclobacterium marinum DSM 745.</title>
        <authorList>
            <person name="Lucas S."/>
            <person name="Han J."/>
            <person name="Lapidus A."/>
            <person name="Bruce D."/>
            <person name="Goodwin L."/>
            <person name="Pitluck S."/>
            <person name="Peters L."/>
            <person name="Kyrpides N."/>
            <person name="Mavromatis K."/>
            <person name="Ivanova N."/>
            <person name="Ovchinnikova G."/>
            <person name="Chertkov O."/>
            <person name="Detter J.C."/>
            <person name="Tapia R."/>
            <person name="Han C."/>
            <person name="Land M."/>
            <person name="Hauser L."/>
            <person name="Markowitz V."/>
            <person name="Cheng J.-F."/>
            <person name="Hugenholtz P."/>
            <person name="Woyke T."/>
            <person name="Wu D."/>
            <person name="Tindall B."/>
            <person name="Schuetze A."/>
            <person name="Brambilla E."/>
            <person name="Klenk H.-P."/>
            <person name="Eisen J.A."/>
        </authorList>
    </citation>
    <scope>NUCLEOTIDE SEQUENCE [LARGE SCALE GENOMIC DNA]</scope>
    <source>
        <strain evidence="2">ATCC 25205 / DSM 745 / LMG 13164 / NCIMB 1802</strain>
    </source>
</reference>
<evidence type="ECO:0000313" key="1">
    <source>
        <dbReference type="EMBL" id="AEL27676.1"/>
    </source>
</evidence>
<dbReference type="STRING" id="880070.Cycma_3967"/>
<dbReference type="eggNOG" id="COG0702">
    <property type="taxonomic scope" value="Bacteria"/>
</dbReference>
<dbReference type="EMBL" id="CP002955">
    <property type="protein sequence ID" value="AEL27676.1"/>
    <property type="molecule type" value="Genomic_DNA"/>
</dbReference>
<organism evidence="1 2">
    <name type="scientific">Cyclobacterium marinum (strain ATCC 25205 / DSM 745 / LMG 13164 / NCIMB 1802)</name>
    <name type="common">Flectobacillus marinus</name>
    <dbReference type="NCBI Taxonomy" id="880070"/>
    <lineage>
        <taxon>Bacteria</taxon>
        <taxon>Pseudomonadati</taxon>
        <taxon>Bacteroidota</taxon>
        <taxon>Cytophagia</taxon>
        <taxon>Cytophagales</taxon>
        <taxon>Cyclobacteriaceae</taxon>
        <taxon>Cyclobacterium</taxon>
    </lineage>
</organism>
<keyword evidence="2" id="KW-1185">Reference proteome</keyword>